<name>A0ABR6Z910_9BURK</name>
<reference evidence="7 8" key="1">
    <citation type="submission" date="2020-08" db="EMBL/GenBank/DDBJ databases">
        <title>Novel species isolated from subtropical streams in China.</title>
        <authorList>
            <person name="Lu H."/>
        </authorList>
    </citation>
    <scope>NUCLEOTIDE SEQUENCE [LARGE SCALE GENOMIC DNA]</scope>
    <source>
        <strain evidence="7 8">NL8W</strain>
    </source>
</reference>
<sequence>MAGRLILPGELGYMMAAAPNNQRYADILPVAVAMCANDKDVQLCLRWAIDHRQPFAVRSGGHNYAGFSTTRGLLIDVKAMNGISVNEKENTCTIAAGVSNQDMANFFSGSSLAVPSGRCPTVGAAGLVLGGGWGFSATHAGLTCDSLKSSEIVLPSQQLVVAEDKGSYQDLFWGLRGGGGGNFGVNTSFTFNLVDVSHNVTIFNILWPAQKQIELFSALQDLQQNNPTTISTRSKIVPRRAGSNYTMADLQVTTLGQFFGGKEAAMKALEPVLNMLTPVKADIREMTYWQARDYLITDDPNGMYDLRSSYVGEKMSPEGMEMMVRWMLKWPGGSLVPENMGILFAIGGKVRTVAVNATAYPHRNANYIFEMEAAWGPIDKLDVVQRQQQWLRDYFTAMSPFVLPQAYVNFPNREQPNWAKAYYGPNLDRLKTVKHKYDPHNYFKFEQSIPQG</sequence>
<dbReference type="Gene3D" id="3.40.462.20">
    <property type="match status" value="1"/>
</dbReference>
<dbReference type="PANTHER" id="PTHR42973:SF39">
    <property type="entry name" value="FAD-BINDING PCMH-TYPE DOMAIN-CONTAINING PROTEIN"/>
    <property type="match status" value="1"/>
</dbReference>
<evidence type="ECO:0000256" key="2">
    <source>
        <dbReference type="ARBA" id="ARBA00005466"/>
    </source>
</evidence>
<dbReference type="InterPro" id="IPR016169">
    <property type="entry name" value="FAD-bd_PCMH_sub2"/>
</dbReference>
<comment type="cofactor">
    <cofactor evidence="1">
        <name>FAD</name>
        <dbReference type="ChEBI" id="CHEBI:57692"/>
    </cofactor>
</comment>
<dbReference type="SUPFAM" id="SSF56176">
    <property type="entry name" value="FAD-binding/transporter-associated domain-like"/>
    <property type="match status" value="1"/>
</dbReference>
<keyword evidence="3" id="KW-0285">Flavoprotein</keyword>
<dbReference type="InterPro" id="IPR006094">
    <property type="entry name" value="Oxid_FAD_bind_N"/>
</dbReference>
<accession>A0ABR6Z910</accession>
<proteinExistence type="inferred from homology"/>
<dbReference type="InterPro" id="IPR050416">
    <property type="entry name" value="FAD-linked_Oxidoreductase"/>
</dbReference>
<feature type="domain" description="FAD-binding PCMH-type" evidence="6">
    <location>
        <begin position="25"/>
        <end position="196"/>
    </location>
</feature>
<evidence type="ECO:0000313" key="8">
    <source>
        <dbReference type="Proteomes" id="UP000646911"/>
    </source>
</evidence>
<evidence type="ECO:0000256" key="1">
    <source>
        <dbReference type="ARBA" id="ARBA00001974"/>
    </source>
</evidence>
<keyword evidence="4" id="KW-0274">FAD</keyword>
<dbReference type="Gene3D" id="3.30.465.10">
    <property type="match status" value="1"/>
</dbReference>
<keyword evidence="8" id="KW-1185">Reference proteome</keyword>
<dbReference type="EMBL" id="JACOFX010000004">
    <property type="protein sequence ID" value="MBC3908064.1"/>
    <property type="molecule type" value="Genomic_DNA"/>
</dbReference>
<evidence type="ECO:0000256" key="3">
    <source>
        <dbReference type="ARBA" id="ARBA00022630"/>
    </source>
</evidence>
<evidence type="ECO:0000256" key="4">
    <source>
        <dbReference type="ARBA" id="ARBA00022827"/>
    </source>
</evidence>
<dbReference type="InterPro" id="IPR036318">
    <property type="entry name" value="FAD-bd_PCMH-like_sf"/>
</dbReference>
<comment type="caution">
    <text evidence="7">The sequence shown here is derived from an EMBL/GenBank/DDBJ whole genome shotgun (WGS) entry which is preliminary data.</text>
</comment>
<comment type="similarity">
    <text evidence="2">Belongs to the oxygen-dependent FAD-linked oxidoreductase family.</text>
</comment>
<evidence type="ECO:0000259" key="6">
    <source>
        <dbReference type="PROSITE" id="PS51387"/>
    </source>
</evidence>
<organism evidence="7 8">
    <name type="scientific">Undibacterium umbellatum</name>
    <dbReference type="NCBI Taxonomy" id="2762300"/>
    <lineage>
        <taxon>Bacteria</taxon>
        <taxon>Pseudomonadati</taxon>
        <taxon>Pseudomonadota</taxon>
        <taxon>Betaproteobacteria</taxon>
        <taxon>Burkholderiales</taxon>
        <taxon>Oxalobacteraceae</taxon>
        <taxon>Undibacterium</taxon>
    </lineage>
</organism>
<dbReference type="Pfam" id="PF08031">
    <property type="entry name" value="BBE"/>
    <property type="match status" value="1"/>
</dbReference>
<keyword evidence="5" id="KW-0560">Oxidoreductase</keyword>
<evidence type="ECO:0000256" key="5">
    <source>
        <dbReference type="ARBA" id="ARBA00023002"/>
    </source>
</evidence>
<dbReference type="InterPro" id="IPR016166">
    <property type="entry name" value="FAD-bd_PCMH"/>
</dbReference>
<dbReference type="InterPro" id="IPR012951">
    <property type="entry name" value="BBE"/>
</dbReference>
<protein>
    <submittedName>
        <fullName evidence="7">FAD-binding oxidoreductase</fullName>
    </submittedName>
</protein>
<evidence type="ECO:0000313" key="7">
    <source>
        <dbReference type="EMBL" id="MBC3908064.1"/>
    </source>
</evidence>
<dbReference type="PROSITE" id="PS51387">
    <property type="entry name" value="FAD_PCMH"/>
    <property type="match status" value="1"/>
</dbReference>
<dbReference type="Pfam" id="PF01565">
    <property type="entry name" value="FAD_binding_4"/>
    <property type="match status" value="1"/>
</dbReference>
<gene>
    <name evidence="7" type="ORF">H8L47_10840</name>
</gene>
<dbReference type="Proteomes" id="UP000646911">
    <property type="component" value="Unassembled WGS sequence"/>
</dbReference>
<dbReference type="PANTHER" id="PTHR42973">
    <property type="entry name" value="BINDING OXIDOREDUCTASE, PUTATIVE (AFU_ORTHOLOGUE AFUA_1G17690)-RELATED"/>
    <property type="match status" value="1"/>
</dbReference>